<gene>
    <name evidence="2" type="ORF">FPE_LOCUS33986</name>
</gene>
<accession>A0AAD2AEE0</accession>
<feature type="compositionally biased region" description="Acidic residues" evidence="1">
    <location>
        <begin position="63"/>
        <end position="73"/>
    </location>
</feature>
<name>A0AAD2AEE0_9LAMI</name>
<feature type="region of interest" description="Disordered" evidence="1">
    <location>
        <begin position="51"/>
        <end position="141"/>
    </location>
</feature>
<keyword evidence="3" id="KW-1185">Reference proteome</keyword>
<proteinExistence type="predicted"/>
<reference evidence="2" key="1">
    <citation type="submission" date="2023-05" db="EMBL/GenBank/DDBJ databases">
        <authorList>
            <person name="Huff M."/>
        </authorList>
    </citation>
    <scope>NUCLEOTIDE SEQUENCE</scope>
</reference>
<dbReference type="AlphaFoldDB" id="A0AAD2AEE0"/>
<feature type="compositionally biased region" description="Low complexity" evidence="1">
    <location>
        <begin position="51"/>
        <end position="62"/>
    </location>
</feature>
<evidence type="ECO:0000313" key="2">
    <source>
        <dbReference type="EMBL" id="CAI9786556.1"/>
    </source>
</evidence>
<organism evidence="2 3">
    <name type="scientific">Fraxinus pennsylvanica</name>
    <dbReference type="NCBI Taxonomy" id="56036"/>
    <lineage>
        <taxon>Eukaryota</taxon>
        <taxon>Viridiplantae</taxon>
        <taxon>Streptophyta</taxon>
        <taxon>Embryophyta</taxon>
        <taxon>Tracheophyta</taxon>
        <taxon>Spermatophyta</taxon>
        <taxon>Magnoliopsida</taxon>
        <taxon>eudicotyledons</taxon>
        <taxon>Gunneridae</taxon>
        <taxon>Pentapetalae</taxon>
        <taxon>asterids</taxon>
        <taxon>lamiids</taxon>
        <taxon>Lamiales</taxon>
        <taxon>Oleaceae</taxon>
        <taxon>Oleeae</taxon>
        <taxon>Fraxinus</taxon>
    </lineage>
</organism>
<dbReference type="EMBL" id="OU503057">
    <property type="protein sequence ID" value="CAI9786556.1"/>
    <property type="molecule type" value="Genomic_DNA"/>
</dbReference>
<evidence type="ECO:0000313" key="3">
    <source>
        <dbReference type="Proteomes" id="UP000834106"/>
    </source>
</evidence>
<protein>
    <submittedName>
        <fullName evidence="2">Uncharacterized protein</fullName>
    </submittedName>
</protein>
<sequence length="141" mass="15098">MSIRCASRSGAASPERRPRRVEIMVGVRGSVAFPTISEFRTVTKAAAQRLAQAMASHAAADNGNDDDGDNDDELGLRFNPPLPLSFSRPVKTNGVNNNTKSSNRPVVPSPKISRSSSDAVTENLLDEAPPARSTPTRRLSL</sequence>
<feature type="compositionally biased region" description="Polar residues" evidence="1">
    <location>
        <begin position="93"/>
        <end position="104"/>
    </location>
</feature>
<dbReference type="Proteomes" id="UP000834106">
    <property type="component" value="Chromosome 22"/>
</dbReference>
<evidence type="ECO:0000256" key="1">
    <source>
        <dbReference type="SAM" id="MobiDB-lite"/>
    </source>
</evidence>